<protein>
    <submittedName>
        <fullName evidence="2">Glycosyltransferase family 1 protein</fullName>
    </submittedName>
</protein>
<dbReference type="InterPro" id="IPR028098">
    <property type="entry name" value="Glyco_trans_4-like_N"/>
</dbReference>
<comment type="caution">
    <text evidence="2">The sequence shown here is derived from an EMBL/GenBank/DDBJ whole genome shotgun (WGS) entry which is preliminary data.</text>
</comment>
<dbReference type="AlphaFoldDB" id="A0A832A8Q6"/>
<dbReference type="GO" id="GO:0016757">
    <property type="term" value="F:glycosyltransferase activity"/>
    <property type="evidence" value="ECO:0007669"/>
    <property type="project" value="TreeGrafter"/>
</dbReference>
<keyword evidence="2" id="KW-0808">Transferase</keyword>
<feature type="domain" description="Glycosyltransferase subfamily 4-like N-terminal" evidence="1">
    <location>
        <begin position="23"/>
        <end position="176"/>
    </location>
</feature>
<evidence type="ECO:0000259" key="1">
    <source>
        <dbReference type="Pfam" id="PF13439"/>
    </source>
</evidence>
<reference evidence="2" key="1">
    <citation type="journal article" date="2020" name="mSystems">
        <title>Genome- and Community-Level Interaction Insights into Carbon Utilization and Element Cycling Functions of Hydrothermarchaeota in Hydrothermal Sediment.</title>
        <authorList>
            <person name="Zhou Z."/>
            <person name="Liu Y."/>
            <person name="Xu W."/>
            <person name="Pan J."/>
            <person name="Luo Z.H."/>
            <person name="Li M."/>
        </authorList>
    </citation>
    <scope>NUCLEOTIDE SEQUENCE [LARGE SCALE GENOMIC DNA]</scope>
    <source>
        <strain evidence="2">SpSt-456</strain>
    </source>
</reference>
<dbReference type="PANTHER" id="PTHR45947:SF3">
    <property type="entry name" value="SULFOQUINOVOSYL TRANSFERASE SQD2"/>
    <property type="match status" value="1"/>
</dbReference>
<dbReference type="InterPro" id="IPR050194">
    <property type="entry name" value="Glycosyltransferase_grp1"/>
</dbReference>
<dbReference type="Gene3D" id="3.40.50.2000">
    <property type="entry name" value="Glycogen Phosphorylase B"/>
    <property type="match status" value="2"/>
</dbReference>
<dbReference type="CDD" id="cd03801">
    <property type="entry name" value="GT4_PimA-like"/>
    <property type="match status" value="1"/>
</dbReference>
<accession>A0A832A8Q6</accession>
<dbReference type="EMBL" id="DSTK01000041">
    <property type="protein sequence ID" value="HFK98630.1"/>
    <property type="molecule type" value="Genomic_DNA"/>
</dbReference>
<dbReference type="Pfam" id="PF13692">
    <property type="entry name" value="Glyco_trans_1_4"/>
    <property type="match status" value="1"/>
</dbReference>
<gene>
    <name evidence="2" type="ORF">ENS06_15055</name>
</gene>
<evidence type="ECO:0000313" key="2">
    <source>
        <dbReference type="EMBL" id="HFK98630.1"/>
    </source>
</evidence>
<name>A0A832A8Q6_9BACT</name>
<dbReference type="PANTHER" id="PTHR45947">
    <property type="entry name" value="SULFOQUINOVOSYL TRANSFERASE SQD2"/>
    <property type="match status" value="1"/>
</dbReference>
<dbReference type="Pfam" id="PF13439">
    <property type="entry name" value="Glyco_transf_4"/>
    <property type="match status" value="1"/>
</dbReference>
<sequence length="368" mass="40694">MLRIPQPLTPPSICLVAPFAPPYGGMAVQAQQWVDQLTAHGFLVVPVRANRRPSDVSLWSQLPGVRTGVNLARFLRDLVSAFHCTDVVTIFSAFFNYFFWVTFPALLVARAQKKPVILNVRGGAAEAFFHRYGTILRPMMRWVSAVIAPSGFLAQAVERAFGVKALIVPTMVDVDRFPFRIRDFGRARLLAARNLESLYGLDVVLESFARVQKKIPHARLTLVGDGSLRLFLERLAVRLGVASSVQFCGAVPHVEMPAVYDRHDILVNASRVDNLPNVILEAFACGLPVVSTRAGGIPFLVDHGQTGLLVDVDDCDGLARGVLHLLESAESARAMVYKARFEAEKHAPKRVINRFLEVVSFVLSERSR</sequence>
<dbReference type="SUPFAM" id="SSF53756">
    <property type="entry name" value="UDP-Glycosyltransferase/glycogen phosphorylase"/>
    <property type="match status" value="1"/>
</dbReference>
<proteinExistence type="predicted"/>
<organism evidence="2">
    <name type="scientific">Desulfacinum infernum</name>
    <dbReference type="NCBI Taxonomy" id="35837"/>
    <lineage>
        <taxon>Bacteria</taxon>
        <taxon>Pseudomonadati</taxon>
        <taxon>Thermodesulfobacteriota</taxon>
        <taxon>Syntrophobacteria</taxon>
        <taxon>Syntrophobacterales</taxon>
        <taxon>Syntrophobacteraceae</taxon>
        <taxon>Desulfacinum</taxon>
    </lineage>
</organism>